<evidence type="ECO:0000259" key="1">
    <source>
        <dbReference type="PROSITE" id="PS51819"/>
    </source>
</evidence>
<reference evidence="2 3" key="1">
    <citation type="submission" date="2017-04" db="EMBL/GenBank/DDBJ databases">
        <title>Novel microbial lineages endemic to geothermal iron-oxide mats fill important gaps in the evolutionary history of Archaea.</title>
        <authorList>
            <person name="Jay Z.J."/>
            <person name="Beam J.P."/>
            <person name="Dlakic M."/>
            <person name="Rusch D.B."/>
            <person name="Kozubal M.A."/>
            <person name="Inskeep W.P."/>
        </authorList>
    </citation>
    <scope>NUCLEOTIDE SEQUENCE [LARGE SCALE GENOMIC DNA]</scope>
    <source>
        <strain evidence="2">ECH_B_2</strain>
    </source>
</reference>
<evidence type="ECO:0000313" key="3">
    <source>
        <dbReference type="Proteomes" id="UP000241284"/>
    </source>
</evidence>
<dbReference type="EMBL" id="NEXH01000012">
    <property type="protein sequence ID" value="PSN95219.1"/>
    <property type="molecule type" value="Genomic_DNA"/>
</dbReference>
<dbReference type="InterPro" id="IPR004360">
    <property type="entry name" value="Glyas_Fos-R_dOase_dom"/>
</dbReference>
<dbReference type="Gene3D" id="3.10.180.10">
    <property type="entry name" value="2,3-Dihydroxybiphenyl 1,2-Dioxygenase, domain 1"/>
    <property type="match status" value="1"/>
</dbReference>
<dbReference type="Pfam" id="PF00903">
    <property type="entry name" value="Glyoxalase"/>
    <property type="match status" value="1"/>
</dbReference>
<dbReference type="InterPro" id="IPR029068">
    <property type="entry name" value="Glyas_Bleomycin-R_OHBP_Dase"/>
</dbReference>
<dbReference type="SUPFAM" id="SSF54593">
    <property type="entry name" value="Glyoxalase/Bleomycin resistance protein/Dihydroxybiphenyl dioxygenase"/>
    <property type="match status" value="1"/>
</dbReference>
<accession>A0A2R6B998</accession>
<organism evidence="2 3">
    <name type="scientific">Candidatus Marsarchaeota G2 archaeon ECH_B_2</name>
    <dbReference type="NCBI Taxonomy" id="1978160"/>
    <lineage>
        <taxon>Archaea</taxon>
        <taxon>Candidatus Marsarchaeota</taxon>
        <taxon>Candidatus Marsarchaeota group 2</taxon>
    </lineage>
</organism>
<dbReference type="AlphaFoldDB" id="A0A2R6B998"/>
<proteinExistence type="predicted"/>
<name>A0A2R6B998_9ARCH</name>
<sequence>MPRLWAVTIYVYSISDAVEFYGDVLGLHLVERNDTDGLAVFDLGGIPLLLRMPEVGEEWRHPEGGPSLFIEVEDLEKVASRIPLSKGRLVFGPETTAANQVNMGVEDPFGNQLVLTSSLKN</sequence>
<dbReference type="PROSITE" id="PS51819">
    <property type="entry name" value="VOC"/>
    <property type="match status" value="1"/>
</dbReference>
<comment type="caution">
    <text evidence="2">The sequence shown here is derived from an EMBL/GenBank/DDBJ whole genome shotgun (WGS) entry which is preliminary data.</text>
</comment>
<protein>
    <recommendedName>
        <fullName evidence="1">VOC domain-containing protein</fullName>
    </recommendedName>
</protein>
<gene>
    <name evidence="2" type="ORF">B9Q06_06385</name>
</gene>
<dbReference type="CDD" id="cd06587">
    <property type="entry name" value="VOC"/>
    <property type="match status" value="1"/>
</dbReference>
<feature type="domain" description="VOC" evidence="1">
    <location>
        <begin position="3"/>
        <end position="118"/>
    </location>
</feature>
<dbReference type="Proteomes" id="UP000241284">
    <property type="component" value="Unassembled WGS sequence"/>
</dbReference>
<dbReference type="InterPro" id="IPR037523">
    <property type="entry name" value="VOC_core"/>
</dbReference>
<evidence type="ECO:0000313" key="2">
    <source>
        <dbReference type="EMBL" id="PSN95219.1"/>
    </source>
</evidence>